<name>A0A194PYS6_PAPXU</name>
<dbReference type="InterPro" id="IPR032675">
    <property type="entry name" value="LRR_dom_sf"/>
</dbReference>
<dbReference type="AlphaFoldDB" id="A0A194PYS6"/>
<dbReference type="Pfam" id="PF13516">
    <property type="entry name" value="LRR_6"/>
    <property type="match status" value="3"/>
</dbReference>
<dbReference type="InterPro" id="IPR052201">
    <property type="entry name" value="LRR-containing_regulator"/>
</dbReference>
<dbReference type="SMART" id="SM00368">
    <property type="entry name" value="LRR_RI"/>
    <property type="match status" value="5"/>
</dbReference>
<organism evidence="2 3">
    <name type="scientific">Papilio xuthus</name>
    <name type="common">Asian swallowtail butterfly</name>
    <dbReference type="NCBI Taxonomy" id="66420"/>
    <lineage>
        <taxon>Eukaryota</taxon>
        <taxon>Metazoa</taxon>
        <taxon>Ecdysozoa</taxon>
        <taxon>Arthropoda</taxon>
        <taxon>Hexapoda</taxon>
        <taxon>Insecta</taxon>
        <taxon>Pterygota</taxon>
        <taxon>Neoptera</taxon>
        <taxon>Endopterygota</taxon>
        <taxon>Lepidoptera</taxon>
        <taxon>Glossata</taxon>
        <taxon>Ditrysia</taxon>
        <taxon>Papilionoidea</taxon>
        <taxon>Papilionidae</taxon>
        <taxon>Papilioninae</taxon>
        <taxon>Papilio</taxon>
    </lineage>
</organism>
<dbReference type="EMBL" id="KQ459593">
    <property type="protein sequence ID" value="KPI96305.1"/>
    <property type="molecule type" value="Genomic_DNA"/>
</dbReference>
<dbReference type="STRING" id="66420.A0A194PYS6"/>
<dbReference type="PANTHER" id="PTHR24111">
    <property type="entry name" value="LEUCINE-RICH REPEAT-CONTAINING PROTEIN 34"/>
    <property type="match status" value="1"/>
</dbReference>
<dbReference type="Gene3D" id="3.40.630.30">
    <property type="match status" value="1"/>
</dbReference>
<keyword evidence="3" id="KW-1185">Reference proteome</keyword>
<gene>
    <name evidence="2" type="ORF">RR46_12335</name>
</gene>
<evidence type="ECO:0000256" key="1">
    <source>
        <dbReference type="ARBA" id="ARBA00022737"/>
    </source>
</evidence>
<dbReference type="Proteomes" id="UP000053268">
    <property type="component" value="Unassembled WGS sequence"/>
</dbReference>
<protein>
    <submittedName>
        <fullName evidence="2">Leucine-rich repeat-containing protein 34</fullName>
    </submittedName>
</protein>
<sequence>MVTNTAVKKKKCICNKEELLKKITGDPPPLPIGEINKIRLNLFTERNSDGTGYLVLRGKDIHDRYKRRIKDLDITAIYLYIREIPRRITKVDLCYNQITDRGFFNLLKRLLIKGRSSILDLNIMNNNITYKSIEYLAQYAKYIKLKRLRINGNDLGTDSGKFLAQLLKENDTIEFLDLGETGQTLTSVAEIMAAFRNDNDGNTTVKVLDLSRINPLFNRYPYETKWLAYHIEFLLERNSNIIELHLQKNQFIAHDMEYFVRGLRNNTTLRYLDLGFNRIGDYGAELLAKYLSEAPQLIFINIAGNGIHDIGAKALSYGLPYSNVRALDISQNKLSNEGVLDLLYTIKKKVFLRYLNIWGNELKHTSCEIIQRMLTSGVLDQSTFDVKIYEVDEVFCAAYYPNPADRSKHFYYCELEVPLCKALDVKVTATVFTAAASQAVAKKAGFVDLFEISYEELAKKGFAFPGVEEDTKSSKLMALVIN</sequence>
<accession>A0A194PYS6</accession>
<evidence type="ECO:0000313" key="2">
    <source>
        <dbReference type="EMBL" id="KPI96305.1"/>
    </source>
</evidence>
<proteinExistence type="predicted"/>
<dbReference type="SUPFAM" id="SSF52047">
    <property type="entry name" value="RNI-like"/>
    <property type="match status" value="1"/>
</dbReference>
<reference evidence="2 3" key="1">
    <citation type="journal article" date="2015" name="Nat. Commun.">
        <title>Outbred genome sequencing and CRISPR/Cas9 gene editing in butterflies.</title>
        <authorList>
            <person name="Li X."/>
            <person name="Fan D."/>
            <person name="Zhang W."/>
            <person name="Liu G."/>
            <person name="Zhang L."/>
            <person name="Zhao L."/>
            <person name="Fang X."/>
            <person name="Chen L."/>
            <person name="Dong Y."/>
            <person name="Chen Y."/>
            <person name="Ding Y."/>
            <person name="Zhao R."/>
            <person name="Feng M."/>
            <person name="Zhu Y."/>
            <person name="Feng Y."/>
            <person name="Jiang X."/>
            <person name="Zhu D."/>
            <person name="Xiang H."/>
            <person name="Feng X."/>
            <person name="Li S."/>
            <person name="Wang J."/>
            <person name="Zhang G."/>
            <person name="Kronforst M.R."/>
            <person name="Wang W."/>
        </authorList>
    </citation>
    <scope>NUCLEOTIDE SEQUENCE [LARGE SCALE GENOMIC DNA]</scope>
    <source>
        <strain evidence="2">Ya'a_city_454_Px</strain>
        <tissue evidence="2">Whole body</tissue>
    </source>
</reference>
<evidence type="ECO:0000313" key="3">
    <source>
        <dbReference type="Proteomes" id="UP000053268"/>
    </source>
</evidence>
<dbReference type="Gene3D" id="3.80.10.10">
    <property type="entry name" value="Ribonuclease Inhibitor"/>
    <property type="match status" value="2"/>
</dbReference>
<dbReference type="InterPro" id="IPR001611">
    <property type="entry name" value="Leu-rich_rpt"/>
</dbReference>
<dbReference type="PANTHER" id="PTHR24111:SF0">
    <property type="entry name" value="LEUCINE-RICH REPEAT-CONTAINING PROTEIN"/>
    <property type="match status" value="1"/>
</dbReference>
<keyword evidence="1" id="KW-0677">Repeat</keyword>